<proteinExistence type="predicted"/>
<sequence>MLLKSNTNTITSLFFLLLSTCLLITTTNGVYAKKSPKGKKQKLAKIEITLPSYTEYQDHYNQTDKLEAGDKPKTKKLQFDQHQIDNKQAIWFDLTHEKLRGMASDMPSGDRFTVFDWSISCFVQATSTYNKAVKWSFTDEGELQAKKNDHIRLWCDSSKNTCTGLDCKLPEVDTDKLEK</sequence>
<protein>
    <submittedName>
        <fullName evidence="2">Uncharacterized protein</fullName>
    </submittedName>
</protein>
<feature type="chain" id="PRO_5043388270" evidence="1">
    <location>
        <begin position="30"/>
        <end position="179"/>
    </location>
</feature>
<keyword evidence="3" id="KW-1185">Reference proteome</keyword>
<name>A0AAX4K0L8_9TREE</name>
<dbReference type="AlphaFoldDB" id="A0AAX4K0L8"/>
<accession>A0AAX4K0L8</accession>
<reference evidence="2 3" key="1">
    <citation type="submission" date="2024-01" db="EMBL/GenBank/DDBJ databases">
        <title>Comparative genomics of Cryptococcus and Kwoniella reveals pathogenesis evolution and contrasting modes of karyotype evolution via chromosome fusion or intercentromeric recombination.</title>
        <authorList>
            <person name="Coelho M.A."/>
            <person name="David-Palma M."/>
            <person name="Shea T."/>
            <person name="Bowers K."/>
            <person name="McGinley-Smith S."/>
            <person name="Mohammad A.W."/>
            <person name="Gnirke A."/>
            <person name="Yurkov A.M."/>
            <person name="Nowrousian M."/>
            <person name="Sun S."/>
            <person name="Cuomo C.A."/>
            <person name="Heitman J."/>
        </authorList>
    </citation>
    <scope>NUCLEOTIDE SEQUENCE [LARGE SCALE GENOMIC DNA]</scope>
    <source>
        <strain evidence="2 3">CBS 6074</strain>
    </source>
</reference>
<dbReference type="GeneID" id="91095994"/>
<evidence type="ECO:0000256" key="1">
    <source>
        <dbReference type="SAM" id="SignalP"/>
    </source>
</evidence>
<gene>
    <name evidence="2" type="ORF">L201_005324</name>
</gene>
<evidence type="ECO:0000313" key="3">
    <source>
        <dbReference type="Proteomes" id="UP001355207"/>
    </source>
</evidence>
<feature type="signal peptide" evidence="1">
    <location>
        <begin position="1"/>
        <end position="29"/>
    </location>
</feature>
<evidence type="ECO:0000313" key="2">
    <source>
        <dbReference type="EMBL" id="WWC90390.1"/>
    </source>
</evidence>
<dbReference type="EMBL" id="CP144104">
    <property type="protein sequence ID" value="WWC90390.1"/>
    <property type="molecule type" value="Genomic_DNA"/>
</dbReference>
<dbReference type="RefSeq" id="XP_066077153.1">
    <property type="nucleotide sequence ID" value="XM_066221056.1"/>
</dbReference>
<dbReference type="Proteomes" id="UP001355207">
    <property type="component" value="Chromosome 7"/>
</dbReference>
<keyword evidence="1" id="KW-0732">Signal</keyword>
<organism evidence="2 3">
    <name type="scientific">Kwoniella dendrophila CBS 6074</name>
    <dbReference type="NCBI Taxonomy" id="1295534"/>
    <lineage>
        <taxon>Eukaryota</taxon>
        <taxon>Fungi</taxon>
        <taxon>Dikarya</taxon>
        <taxon>Basidiomycota</taxon>
        <taxon>Agaricomycotina</taxon>
        <taxon>Tremellomycetes</taxon>
        <taxon>Tremellales</taxon>
        <taxon>Cryptococcaceae</taxon>
        <taxon>Kwoniella</taxon>
    </lineage>
</organism>